<feature type="compositionally biased region" description="Low complexity" evidence="1">
    <location>
        <begin position="15"/>
        <end position="38"/>
    </location>
</feature>
<feature type="compositionally biased region" description="Low complexity" evidence="1">
    <location>
        <begin position="192"/>
        <end position="205"/>
    </location>
</feature>
<name>A0AAD7DKZ7_MYCRO</name>
<dbReference type="Proteomes" id="UP001221757">
    <property type="component" value="Unassembled WGS sequence"/>
</dbReference>
<sequence>MATPITVVPSSPTMSAASSFDMVSSRSRSSTASSQSPDMDFDDSDDEIVWSVSEESLSSSNESSLSPASDDDFVVLSRPRSPQRRSADTRREPTPTTDGANTPSNLASDLARLSVNQVSATIRRNKKAAAKEGAAVSPKHRKPSSRPKAEGGSKSPPPTPTTPVSDRPSSVATLRKGSPSGKPGRRSRKNKAGAAAAPSGFGARPIVDDISEQPDSASERGDSEFAVPSMYEAAASYINSFLADQTSVCRLTLLQSLIIELGLASSSMPASLTAAKAMLKSQAFLNVGEYLDARQRGPAAVQSVMHPSKTALIKDLRKKRNATALRVVKESGLQVLLVSCYH</sequence>
<dbReference type="EMBL" id="JARKIE010000043">
    <property type="protein sequence ID" value="KAJ7694181.1"/>
    <property type="molecule type" value="Genomic_DNA"/>
</dbReference>
<proteinExistence type="predicted"/>
<feature type="region of interest" description="Disordered" evidence="1">
    <location>
        <begin position="1"/>
        <end position="223"/>
    </location>
</feature>
<dbReference type="AlphaFoldDB" id="A0AAD7DKZ7"/>
<reference evidence="2" key="1">
    <citation type="submission" date="2023-03" db="EMBL/GenBank/DDBJ databases">
        <title>Massive genome expansion in bonnet fungi (Mycena s.s.) driven by repeated elements and novel gene families across ecological guilds.</title>
        <authorList>
            <consortium name="Lawrence Berkeley National Laboratory"/>
            <person name="Harder C.B."/>
            <person name="Miyauchi S."/>
            <person name="Viragh M."/>
            <person name="Kuo A."/>
            <person name="Thoen E."/>
            <person name="Andreopoulos B."/>
            <person name="Lu D."/>
            <person name="Skrede I."/>
            <person name="Drula E."/>
            <person name="Henrissat B."/>
            <person name="Morin E."/>
            <person name="Kohler A."/>
            <person name="Barry K."/>
            <person name="LaButti K."/>
            <person name="Morin E."/>
            <person name="Salamov A."/>
            <person name="Lipzen A."/>
            <person name="Mereny Z."/>
            <person name="Hegedus B."/>
            <person name="Baldrian P."/>
            <person name="Stursova M."/>
            <person name="Weitz H."/>
            <person name="Taylor A."/>
            <person name="Grigoriev I.V."/>
            <person name="Nagy L.G."/>
            <person name="Martin F."/>
            <person name="Kauserud H."/>
        </authorList>
    </citation>
    <scope>NUCLEOTIDE SEQUENCE</scope>
    <source>
        <strain evidence="2">CBHHK067</strain>
    </source>
</reference>
<organism evidence="2 3">
    <name type="scientific">Mycena rosella</name>
    <name type="common">Pink bonnet</name>
    <name type="synonym">Agaricus rosellus</name>
    <dbReference type="NCBI Taxonomy" id="1033263"/>
    <lineage>
        <taxon>Eukaryota</taxon>
        <taxon>Fungi</taxon>
        <taxon>Dikarya</taxon>
        <taxon>Basidiomycota</taxon>
        <taxon>Agaricomycotina</taxon>
        <taxon>Agaricomycetes</taxon>
        <taxon>Agaricomycetidae</taxon>
        <taxon>Agaricales</taxon>
        <taxon>Marasmiineae</taxon>
        <taxon>Mycenaceae</taxon>
        <taxon>Mycena</taxon>
    </lineage>
</organism>
<feature type="compositionally biased region" description="Low complexity" evidence="1">
    <location>
        <begin position="51"/>
        <end position="66"/>
    </location>
</feature>
<accession>A0AAD7DKZ7</accession>
<evidence type="ECO:0000256" key="1">
    <source>
        <dbReference type="SAM" id="MobiDB-lite"/>
    </source>
</evidence>
<gene>
    <name evidence="2" type="ORF">B0H17DRAFT_1159228</name>
</gene>
<feature type="compositionally biased region" description="Acidic residues" evidence="1">
    <location>
        <begin position="39"/>
        <end position="48"/>
    </location>
</feature>
<comment type="caution">
    <text evidence="2">The sequence shown here is derived from an EMBL/GenBank/DDBJ whole genome shotgun (WGS) entry which is preliminary data.</text>
</comment>
<protein>
    <submittedName>
        <fullName evidence="2">Uncharacterized protein</fullName>
    </submittedName>
</protein>
<evidence type="ECO:0000313" key="2">
    <source>
        <dbReference type="EMBL" id="KAJ7694181.1"/>
    </source>
</evidence>
<evidence type="ECO:0000313" key="3">
    <source>
        <dbReference type="Proteomes" id="UP001221757"/>
    </source>
</evidence>
<feature type="compositionally biased region" description="Polar residues" evidence="1">
    <location>
        <begin position="94"/>
        <end position="107"/>
    </location>
</feature>
<keyword evidence="3" id="KW-1185">Reference proteome</keyword>